<sequence length="245" mass="27854">MGDQPVNNDKNNGNQRSDRGGEHVRVLRGGNNHHVIITENSSSEEEDPYEEDVLDHGNRHNHDYRVKVDIPLFYGTMRVKEFLDWKIDVDMFFNVMGVPENKRIREPKSDSIHQWPKGILVGKNGFTDCIQPQNNLESVSDKEKIATTGDSTLRIRGLATLPVCSRGTYKIVMDPSLNFDKNPGGKRSSFLVMKHSVKELDESIKETEVLCPILIKGVMSVINEKTKIPEEVLGVLKDFKEFITY</sequence>
<feature type="region of interest" description="Disordered" evidence="1">
    <location>
        <begin position="1"/>
        <end position="33"/>
    </location>
</feature>
<evidence type="ECO:0000256" key="1">
    <source>
        <dbReference type="SAM" id="MobiDB-lite"/>
    </source>
</evidence>
<organism evidence="2 3">
    <name type="scientific">Pisum sativum</name>
    <name type="common">Garden pea</name>
    <name type="synonym">Lathyrus oleraceus</name>
    <dbReference type="NCBI Taxonomy" id="3888"/>
    <lineage>
        <taxon>Eukaryota</taxon>
        <taxon>Viridiplantae</taxon>
        <taxon>Streptophyta</taxon>
        <taxon>Embryophyta</taxon>
        <taxon>Tracheophyta</taxon>
        <taxon>Spermatophyta</taxon>
        <taxon>Magnoliopsida</taxon>
        <taxon>eudicotyledons</taxon>
        <taxon>Gunneridae</taxon>
        <taxon>Pentapetalae</taxon>
        <taxon>rosids</taxon>
        <taxon>fabids</taxon>
        <taxon>Fabales</taxon>
        <taxon>Fabaceae</taxon>
        <taxon>Papilionoideae</taxon>
        <taxon>50 kb inversion clade</taxon>
        <taxon>NPAAA clade</taxon>
        <taxon>Hologalegina</taxon>
        <taxon>IRL clade</taxon>
        <taxon>Fabeae</taxon>
        <taxon>Lathyrus</taxon>
    </lineage>
</organism>
<dbReference type="EMBL" id="JAMSHJ010000004">
    <property type="protein sequence ID" value="KAI5416149.1"/>
    <property type="molecule type" value="Genomic_DNA"/>
</dbReference>
<accession>A0A9D4X9R9</accession>
<reference evidence="2 3" key="1">
    <citation type="journal article" date="2022" name="Nat. Genet.">
        <title>Improved pea reference genome and pan-genome highlight genomic features and evolutionary characteristics.</title>
        <authorList>
            <person name="Yang T."/>
            <person name="Liu R."/>
            <person name="Luo Y."/>
            <person name="Hu S."/>
            <person name="Wang D."/>
            <person name="Wang C."/>
            <person name="Pandey M.K."/>
            <person name="Ge S."/>
            <person name="Xu Q."/>
            <person name="Li N."/>
            <person name="Li G."/>
            <person name="Huang Y."/>
            <person name="Saxena R.K."/>
            <person name="Ji Y."/>
            <person name="Li M."/>
            <person name="Yan X."/>
            <person name="He Y."/>
            <person name="Liu Y."/>
            <person name="Wang X."/>
            <person name="Xiang C."/>
            <person name="Varshney R.K."/>
            <person name="Ding H."/>
            <person name="Gao S."/>
            <person name="Zong X."/>
        </authorList>
    </citation>
    <scope>NUCLEOTIDE SEQUENCE [LARGE SCALE GENOMIC DNA]</scope>
    <source>
        <strain evidence="2 3">cv. Zhongwan 6</strain>
    </source>
</reference>
<keyword evidence="3" id="KW-1185">Reference proteome</keyword>
<name>A0A9D4X9R9_PEA</name>
<dbReference type="Proteomes" id="UP001058974">
    <property type="component" value="Chromosome 4"/>
</dbReference>
<evidence type="ECO:0000313" key="2">
    <source>
        <dbReference type="EMBL" id="KAI5416149.1"/>
    </source>
</evidence>
<dbReference type="Gramene" id="Psat04G0126100-T1">
    <property type="protein sequence ID" value="KAI5416149.1"/>
    <property type="gene ID" value="KIW84_041261"/>
</dbReference>
<feature type="compositionally biased region" description="Polar residues" evidence="1">
    <location>
        <begin position="1"/>
        <end position="15"/>
    </location>
</feature>
<proteinExistence type="predicted"/>
<evidence type="ECO:0000313" key="3">
    <source>
        <dbReference type="Proteomes" id="UP001058974"/>
    </source>
</evidence>
<gene>
    <name evidence="2" type="ORF">KIW84_041261</name>
</gene>
<dbReference type="AlphaFoldDB" id="A0A9D4X9R9"/>
<protein>
    <submittedName>
        <fullName evidence="2">Uncharacterized protein</fullName>
    </submittedName>
</protein>
<feature type="compositionally biased region" description="Basic and acidic residues" evidence="1">
    <location>
        <begin position="16"/>
        <end position="25"/>
    </location>
</feature>
<comment type="caution">
    <text evidence="2">The sequence shown here is derived from an EMBL/GenBank/DDBJ whole genome shotgun (WGS) entry which is preliminary data.</text>
</comment>